<keyword evidence="1" id="KW-0862">Zinc</keyword>
<evidence type="ECO:0000256" key="1">
    <source>
        <dbReference type="PROSITE-ProRule" id="PRU00175"/>
    </source>
</evidence>
<dbReference type="Gene3D" id="3.30.40.10">
    <property type="entry name" value="Zinc/RING finger domain, C3HC4 (zinc finger)"/>
    <property type="match status" value="1"/>
</dbReference>
<dbReference type="PROSITE" id="PS50089">
    <property type="entry name" value="ZF_RING_2"/>
    <property type="match status" value="1"/>
</dbReference>
<feature type="coiled-coil region" evidence="2">
    <location>
        <begin position="403"/>
        <end position="472"/>
    </location>
</feature>
<dbReference type="SUPFAM" id="SSF57850">
    <property type="entry name" value="RING/U-box"/>
    <property type="match status" value="1"/>
</dbReference>
<proteinExistence type="predicted"/>
<dbReference type="GO" id="GO:0008270">
    <property type="term" value="F:zinc ion binding"/>
    <property type="evidence" value="ECO:0007669"/>
    <property type="project" value="UniProtKB-KW"/>
</dbReference>
<feature type="coiled-coil region" evidence="2">
    <location>
        <begin position="642"/>
        <end position="785"/>
    </location>
</feature>
<keyword evidence="2" id="KW-0175">Coiled coil</keyword>
<comment type="caution">
    <text evidence="4">The sequence shown here is derived from an EMBL/GenBank/DDBJ whole genome shotgun (WGS) entry which is preliminary data.</text>
</comment>
<dbReference type="Proteomes" id="UP001642409">
    <property type="component" value="Unassembled WGS sequence"/>
</dbReference>
<dbReference type="InterPro" id="IPR013083">
    <property type="entry name" value="Znf_RING/FYVE/PHD"/>
</dbReference>
<dbReference type="InterPro" id="IPR001841">
    <property type="entry name" value="Znf_RING"/>
</dbReference>
<evidence type="ECO:0000256" key="2">
    <source>
        <dbReference type="SAM" id="Coils"/>
    </source>
</evidence>
<sequence>MIETYDEIYNAFQQQLTREQYNSLVRCIYYSIYKKQVTDFSLIEDRIIVKIQLIQQLKLNSPTTLLEEDLLPLLNDNLPVDNDSSLFDKYRCSKCKLIMPQAYKADCGCQLCRKCIQKQYYIQDKSCPTCQKPVTNFEQQKDAELFVRNLQFLCPYCKLKQGFKNVTAHLSGCQERIQAFRHANADLVLNQIQDKVKLQNKMTARLDFFLNEGNKYSAFYEAVELLFNRSVSQANLVNLANSETFNKALLSANSTIDEKLKPTFDSIVQQLTIPELDVKDLAESLHALDNDKTPVFKLKRANLILLLKQAIKGSQVKMDLGSFFKSAPQKVALDDSGQKVEELNQKLLKMNAELKNIFATDNLTQISQLIEKERFENELSKCQLEEQVREFKEKVNLNQDDLTIKIQKENEDLKLQIMNLNNNAELQQQMQQQIKGLQENVHTLKTQLKFKEDAEEEIKQELDDLKDSLQQKEGFMQQQQHIFEQSNSKFADIEFMYSESQQLVNSQAAELEDLKLDVQKLKQLLDSSNQKVLQLTQSNNSLETTMKTQKVKVDEFQSILDKQTNQIAQSSVQISMLNRYKQCAVSIPKMIQGLVPQKVEEQLQQIQTRLGAKINSINQQFKLVEAQSSYHTTLYKNSLQTMQELKLQNQQLVIKNEDLAGQMTNQQKAQSDSLQRNLNLVNQVSDLKSELSKSNQKMQETIRQKDELQQKIGEQQGIINQMKIDLAQIQQETEERLKQKENMVQSLEKSLAYEEDDNRQLKYKLKSAEQDITNSKKKIEILTQNDFNMQEKIKQHQCELIFTYKQLVHLEKTPKAGLTEKQKKLLEIYQEALTVEVELEKIREIFNK</sequence>
<evidence type="ECO:0000313" key="6">
    <source>
        <dbReference type="Proteomes" id="UP001642409"/>
    </source>
</evidence>
<dbReference type="EMBL" id="CATOUU010000055">
    <property type="protein sequence ID" value="CAI9914663.1"/>
    <property type="molecule type" value="Genomic_DNA"/>
</dbReference>
<feature type="coiled-coil region" evidence="2">
    <location>
        <begin position="504"/>
        <end position="538"/>
    </location>
</feature>
<feature type="domain" description="RING-type" evidence="3">
    <location>
        <begin position="92"/>
        <end position="131"/>
    </location>
</feature>
<gene>
    <name evidence="4" type="ORF">HINF_LOCUS2308</name>
    <name evidence="5" type="ORF">HINF_LOCUS72533</name>
</gene>
<keyword evidence="1" id="KW-0479">Metal-binding</keyword>
<evidence type="ECO:0000313" key="4">
    <source>
        <dbReference type="EMBL" id="CAI9914663.1"/>
    </source>
</evidence>
<feature type="coiled-coil region" evidence="2">
    <location>
        <begin position="333"/>
        <end position="360"/>
    </location>
</feature>
<evidence type="ECO:0000259" key="3">
    <source>
        <dbReference type="PROSITE" id="PS50089"/>
    </source>
</evidence>
<dbReference type="AlphaFoldDB" id="A0AA86N890"/>
<organism evidence="4">
    <name type="scientific">Hexamita inflata</name>
    <dbReference type="NCBI Taxonomy" id="28002"/>
    <lineage>
        <taxon>Eukaryota</taxon>
        <taxon>Metamonada</taxon>
        <taxon>Diplomonadida</taxon>
        <taxon>Hexamitidae</taxon>
        <taxon>Hexamitinae</taxon>
        <taxon>Hexamita</taxon>
    </lineage>
</organism>
<reference evidence="5 6" key="2">
    <citation type="submission" date="2024-07" db="EMBL/GenBank/DDBJ databases">
        <authorList>
            <person name="Akdeniz Z."/>
        </authorList>
    </citation>
    <scope>NUCLEOTIDE SEQUENCE [LARGE SCALE GENOMIC DNA]</scope>
</reference>
<protein>
    <recommendedName>
        <fullName evidence="3">RING-type domain-containing protein</fullName>
    </recommendedName>
</protein>
<evidence type="ECO:0000313" key="5">
    <source>
        <dbReference type="EMBL" id="CAL6104046.1"/>
    </source>
</evidence>
<dbReference type="EMBL" id="CAXDID020000576">
    <property type="protein sequence ID" value="CAL6104046.1"/>
    <property type="molecule type" value="Genomic_DNA"/>
</dbReference>
<reference evidence="4" key="1">
    <citation type="submission" date="2023-06" db="EMBL/GenBank/DDBJ databases">
        <authorList>
            <person name="Kurt Z."/>
        </authorList>
    </citation>
    <scope>NUCLEOTIDE SEQUENCE</scope>
</reference>
<name>A0AA86N890_9EUKA</name>
<keyword evidence="6" id="KW-1185">Reference proteome</keyword>
<keyword evidence="1" id="KW-0863">Zinc-finger</keyword>
<accession>A0AA86N890</accession>